<dbReference type="VEuPathDB" id="FungiDB:RhiirFUN_010378"/>
<proteinExistence type="predicted"/>
<organism evidence="2 3">
    <name type="scientific">Rhizophagus irregularis</name>
    <dbReference type="NCBI Taxonomy" id="588596"/>
    <lineage>
        <taxon>Eukaryota</taxon>
        <taxon>Fungi</taxon>
        <taxon>Fungi incertae sedis</taxon>
        <taxon>Mucoromycota</taxon>
        <taxon>Glomeromycotina</taxon>
        <taxon>Glomeromycetes</taxon>
        <taxon>Glomerales</taxon>
        <taxon>Glomeraceae</taxon>
        <taxon>Rhizophagus</taxon>
    </lineage>
</organism>
<evidence type="ECO:0000313" key="3">
    <source>
        <dbReference type="Proteomes" id="UP000233469"/>
    </source>
</evidence>
<dbReference type="VEuPathDB" id="FungiDB:FUN_005767"/>
<sequence>MVKGKSRQNNGSCAVCGQQDSRKKFRKLTKNLLAKAIKSSAAQQLTLKLNLNDQLCQLYYNNFIVYDRGIIKSQNKRKNTDLLYYPEGKRKISLSQEKYEHLLNVKNTVNELMQQLEDLESQLNQIEKARESESTNFSEFFSDKIKQITNILYKYFCEKNLPVWDAKEFEELIVNHNPEVKGFFDIVFQSMNSEGKNLQTQQLLKQKVMLLFYQIVAMKNKQVSGTKTAIGLFLINSGASVTCINALANMGICSTYQTLYNKLEAIVNNHQYSMQAYIYRQHNKLIIGCIDDYYNLHSTRIPTVTFKDQISHIATMLFNTSEASPIPY</sequence>
<dbReference type="AlphaFoldDB" id="A0A2N1MBN8"/>
<reference evidence="2 3" key="1">
    <citation type="submission" date="2016-04" db="EMBL/GenBank/DDBJ databases">
        <title>Genome analyses suggest a sexual origin of heterokaryosis in a supposedly ancient asexual fungus.</title>
        <authorList>
            <person name="Ropars J."/>
            <person name="Sedzielewska K."/>
            <person name="Noel J."/>
            <person name="Charron P."/>
            <person name="Farinelli L."/>
            <person name="Marton T."/>
            <person name="Kruger M."/>
            <person name="Pelin A."/>
            <person name="Brachmann A."/>
            <person name="Corradi N."/>
        </authorList>
    </citation>
    <scope>NUCLEOTIDE SEQUENCE [LARGE SCALE GENOMIC DNA]</scope>
    <source>
        <strain evidence="2 3">C2</strain>
    </source>
</reference>
<dbReference type="EMBL" id="LLXL01003263">
    <property type="protein sequence ID" value="PKK59019.1"/>
    <property type="molecule type" value="Genomic_DNA"/>
</dbReference>
<evidence type="ECO:0000256" key="1">
    <source>
        <dbReference type="SAM" id="Coils"/>
    </source>
</evidence>
<name>A0A2N1MBN8_9GLOM</name>
<reference evidence="2 3" key="2">
    <citation type="submission" date="2017-10" db="EMBL/GenBank/DDBJ databases">
        <title>Extensive intraspecific genome diversity in a model arbuscular mycorrhizal fungus.</title>
        <authorList>
            <person name="Chen E.C.H."/>
            <person name="Morin E."/>
            <person name="Baudet D."/>
            <person name="Noel J."/>
            <person name="Ndikumana S."/>
            <person name="Charron P."/>
            <person name="St-Onge C."/>
            <person name="Giorgi J."/>
            <person name="Grigoriev I.V."/>
            <person name="Roux C."/>
            <person name="Martin F.M."/>
            <person name="Corradi N."/>
        </authorList>
    </citation>
    <scope>NUCLEOTIDE SEQUENCE [LARGE SCALE GENOMIC DNA]</scope>
    <source>
        <strain evidence="2 3">C2</strain>
    </source>
</reference>
<protein>
    <submittedName>
        <fullName evidence="2">Uncharacterized protein</fullName>
    </submittedName>
</protein>
<evidence type="ECO:0000313" key="2">
    <source>
        <dbReference type="EMBL" id="PKK59019.1"/>
    </source>
</evidence>
<dbReference type="Proteomes" id="UP000233469">
    <property type="component" value="Unassembled WGS sequence"/>
</dbReference>
<feature type="coiled-coil region" evidence="1">
    <location>
        <begin position="102"/>
        <end position="136"/>
    </location>
</feature>
<dbReference type="VEuPathDB" id="FungiDB:RhiirA1_454002"/>
<gene>
    <name evidence="2" type="ORF">RhiirC2_795436</name>
</gene>
<accession>A0A2N1MBN8</accession>
<keyword evidence="1" id="KW-0175">Coiled coil</keyword>
<dbReference type="OrthoDB" id="2425381at2759"/>
<comment type="caution">
    <text evidence="2">The sequence shown here is derived from an EMBL/GenBank/DDBJ whole genome shotgun (WGS) entry which is preliminary data.</text>
</comment>